<dbReference type="EMBL" id="QHCS01000005">
    <property type="protein sequence ID" value="RHX84486.1"/>
    <property type="molecule type" value="Genomic_DNA"/>
</dbReference>
<feature type="region of interest" description="Disordered" evidence="1">
    <location>
        <begin position="49"/>
        <end position="72"/>
    </location>
</feature>
<dbReference type="AlphaFoldDB" id="A0A8B3CMB4"/>
<name>A0A8B3CMB4_9LEPT</name>
<evidence type="ECO:0000256" key="1">
    <source>
        <dbReference type="SAM" id="MobiDB-lite"/>
    </source>
</evidence>
<dbReference type="Proteomes" id="UP000266669">
    <property type="component" value="Unassembled WGS sequence"/>
</dbReference>
<gene>
    <name evidence="2" type="ORF">DLM78_17340</name>
</gene>
<comment type="caution">
    <text evidence="2">The sequence shown here is derived from an EMBL/GenBank/DDBJ whole genome shotgun (WGS) entry which is preliminary data.</text>
</comment>
<protein>
    <submittedName>
        <fullName evidence="2">Uncharacterized protein</fullName>
    </submittedName>
</protein>
<evidence type="ECO:0000313" key="2">
    <source>
        <dbReference type="EMBL" id="RHX84486.1"/>
    </source>
</evidence>
<evidence type="ECO:0000313" key="3">
    <source>
        <dbReference type="Proteomes" id="UP000266669"/>
    </source>
</evidence>
<organism evidence="2 3">
    <name type="scientific">Leptospira stimsonii</name>
    <dbReference type="NCBI Taxonomy" id="2202203"/>
    <lineage>
        <taxon>Bacteria</taxon>
        <taxon>Pseudomonadati</taxon>
        <taxon>Spirochaetota</taxon>
        <taxon>Spirochaetia</taxon>
        <taxon>Leptospirales</taxon>
        <taxon>Leptospiraceae</taxon>
        <taxon>Leptospira</taxon>
    </lineage>
</organism>
<accession>A0A8B3CMB4</accession>
<reference evidence="3" key="1">
    <citation type="submission" date="2018-05" db="EMBL/GenBank/DDBJ databases">
        <title>Leptospira yasudae sp. nov. and Leptospira stimsonii sp. nov., two pathogenic species of the genus Leptospira isolated from environmental sources.</title>
        <authorList>
            <person name="Casanovas-Massana A."/>
            <person name="Hamond C."/>
            <person name="Santos L.A."/>
            <person name="Hacker K.P."/>
            <person name="Balassiano I."/>
            <person name="Medeiros M.A."/>
            <person name="Reis M.G."/>
            <person name="Ko A.I."/>
            <person name="Wunder E.A."/>
        </authorList>
    </citation>
    <scope>NUCLEOTIDE SEQUENCE [LARGE SCALE GENOMIC DNA]</scope>
    <source>
        <strain evidence="3">AMB6-RJ</strain>
    </source>
</reference>
<proteinExistence type="predicted"/>
<sequence length="72" mass="8265">MTVSVLKRKDCRNGFRIENPNVLGLKEIWKFPNALLVLLVFCFVPPGSSWNHSGLARTSPRQETRIKRINTL</sequence>